<sequence>MTFAEDATDEMFAMAMNSHGKTFEKVNRGSRGEHPALHMLAMSGEPLTPGRISDALGVSPGRVSAILDRLEKKGLVVRETDPSNRRNVLVTITDDGREQERRLFEEIRSRFIHVFEHMGEEHTRQFIERCKEFGMYMRDEGLPAPPVGPPCKTP</sequence>
<dbReference type="PROSITE" id="PS50995">
    <property type="entry name" value="HTH_MARR_2"/>
    <property type="match status" value="1"/>
</dbReference>
<dbReference type="Gene3D" id="1.10.10.10">
    <property type="entry name" value="Winged helix-like DNA-binding domain superfamily/Winged helix DNA-binding domain"/>
    <property type="match status" value="1"/>
</dbReference>
<comment type="caution">
    <text evidence="2">The sequence shown here is derived from an EMBL/GenBank/DDBJ whole genome shotgun (WGS) entry which is preliminary data.</text>
</comment>
<evidence type="ECO:0000313" key="3">
    <source>
        <dbReference type="Proteomes" id="UP000235050"/>
    </source>
</evidence>
<dbReference type="CDD" id="cd00090">
    <property type="entry name" value="HTH_ARSR"/>
    <property type="match status" value="1"/>
</dbReference>
<dbReference type="SMART" id="SM00347">
    <property type="entry name" value="HTH_MARR"/>
    <property type="match status" value="1"/>
</dbReference>
<evidence type="ECO:0000259" key="1">
    <source>
        <dbReference type="PROSITE" id="PS50995"/>
    </source>
</evidence>
<name>A0A2N5JCA7_9BIFI</name>
<gene>
    <name evidence="2" type="ORF">Uis1B_0385</name>
</gene>
<dbReference type="Proteomes" id="UP000235050">
    <property type="component" value="Unassembled WGS sequence"/>
</dbReference>
<dbReference type="PRINTS" id="PR00598">
    <property type="entry name" value="HTHMARR"/>
</dbReference>
<dbReference type="PANTHER" id="PTHR33164:SF43">
    <property type="entry name" value="HTH-TYPE TRANSCRIPTIONAL REPRESSOR YETL"/>
    <property type="match status" value="1"/>
</dbReference>
<dbReference type="GO" id="GO:0006950">
    <property type="term" value="P:response to stress"/>
    <property type="evidence" value="ECO:0007669"/>
    <property type="project" value="TreeGrafter"/>
</dbReference>
<dbReference type="Pfam" id="PF12802">
    <property type="entry name" value="MarR_2"/>
    <property type="match status" value="1"/>
</dbReference>
<accession>A0A2N5JCA7</accession>
<dbReference type="PANTHER" id="PTHR33164">
    <property type="entry name" value="TRANSCRIPTIONAL REGULATOR, MARR FAMILY"/>
    <property type="match status" value="1"/>
</dbReference>
<dbReference type="RefSeq" id="WP_101615036.1">
    <property type="nucleotide sequence ID" value="NZ_NMWU01000005.1"/>
</dbReference>
<dbReference type="GO" id="GO:0003700">
    <property type="term" value="F:DNA-binding transcription factor activity"/>
    <property type="evidence" value="ECO:0007669"/>
    <property type="project" value="InterPro"/>
</dbReference>
<dbReference type="EMBL" id="NMWU01000005">
    <property type="protein sequence ID" value="PLS31846.1"/>
    <property type="molecule type" value="Genomic_DNA"/>
</dbReference>
<dbReference type="InterPro" id="IPR011991">
    <property type="entry name" value="ArsR-like_HTH"/>
</dbReference>
<dbReference type="OrthoDB" id="3237509at2"/>
<evidence type="ECO:0000313" key="2">
    <source>
        <dbReference type="EMBL" id="PLS31846.1"/>
    </source>
</evidence>
<dbReference type="InterPro" id="IPR036390">
    <property type="entry name" value="WH_DNA-bd_sf"/>
</dbReference>
<dbReference type="InterPro" id="IPR000835">
    <property type="entry name" value="HTH_MarR-typ"/>
</dbReference>
<dbReference type="InterPro" id="IPR036388">
    <property type="entry name" value="WH-like_DNA-bd_sf"/>
</dbReference>
<dbReference type="SUPFAM" id="SSF46785">
    <property type="entry name" value="Winged helix' DNA-binding domain"/>
    <property type="match status" value="1"/>
</dbReference>
<dbReference type="InterPro" id="IPR039422">
    <property type="entry name" value="MarR/SlyA-like"/>
</dbReference>
<protein>
    <submittedName>
        <fullName evidence="2">MarR family transcriptional regulator</fullName>
    </submittedName>
</protein>
<feature type="domain" description="HTH marR-type" evidence="1">
    <location>
        <begin position="1"/>
        <end position="135"/>
    </location>
</feature>
<keyword evidence="3" id="KW-1185">Reference proteome</keyword>
<reference evidence="2 3" key="1">
    <citation type="submission" date="2017-07" db="EMBL/GenBank/DDBJ databases">
        <title>Bifidobacterium novel species.</title>
        <authorList>
            <person name="Lugli G.A."/>
            <person name="Milani C."/>
            <person name="Duranti S."/>
            <person name="Mangifesta M."/>
        </authorList>
    </citation>
    <scope>NUCLEOTIDE SEQUENCE [LARGE SCALE GENOMIC DNA]</scope>
    <source>
        <strain evidence="3">Uis1B</strain>
    </source>
</reference>
<organism evidence="2 3">
    <name type="scientific">Bifidobacterium margollesii</name>
    <dbReference type="NCBI Taxonomy" id="2020964"/>
    <lineage>
        <taxon>Bacteria</taxon>
        <taxon>Bacillati</taxon>
        <taxon>Actinomycetota</taxon>
        <taxon>Actinomycetes</taxon>
        <taxon>Bifidobacteriales</taxon>
        <taxon>Bifidobacteriaceae</taxon>
        <taxon>Bifidobacterium</taxon>
    </lineage>
</organism>
<proteinExistence type="predicted"/>
<dbReference type="AlphaFoldDB" id="A0A2N5JCA7"/>